<reference evidence="8 9" key="1">
    <citation type="submission" date="2018-11" db="EMBL/GenBank/DDBJ databases">
        <title>Genome sequence and assembly of Colletotrichum spinosum.</title>
        <authorList>
            <person name="Gan P."/>
            <person name="Shirasu K."/>
        </authorList>
    </citation>
    <scope>NUCLEOTIDE SEQUENCE [LARGE SCALE GENOMIC DNA]</scope>
    <source>
        <strain evidence="8 9">CBS 515.97</strain>
    </source>
</reference>
<keyword evidence="4 8" id="KW-0808">Transferase</keyword>
<comment type="caution">
    <text evidence="8">The sequence shown here is derived from an EMBL/GenBank/DDBJ whole genome shotgun (WGS) entry which is preliminary data.</text>
</comment>
<dbReference type="PANTHER" id="PTHR42790">
    <property type="entry name" value="AMINOTRANSFERASE"/>
    <property type="match status" value="1"/>
</dbReference>
<accession>A0A4R8QKC4</accession>
<gene>
    <name evidence="8" type="ORF">C8035_v010325</name>
</gene>
<dbReference type="CDD" id="cd00609">
    <property type="entry name" value="AAT_like"/>
    <property type="match status" value="1"/>
</dbReference>
<dbReference type="InterPro" id="IPR015424">
    <property type="entry name" value="PyrdxlP-dep_Trfase"/>
</dbReference>
<evidence type="ECO:0000256" key="1">
    <source>
        <dbReference type="ARBA" id="ARBA00001933"/>
    </source>
</evidence>
<proteinExistence type="inferred from homology"/>
<dbReference type="AlphaFoldDB" id="A0A4R8QKC4"/>
<dbReference type="SUPFAM" id="SSF53383">
    <property type="entry name" value="PLP-dependent transferases"/>
    <property type="match status" value="1"/>
</dbReference>
<keyword evidence="3 8" id="KW-0032">Aminotransferase</keyword>
<evidence type="ECO:0000256" key="6">
    <source>
        <dbReference type="SAM" id="MobiDB-lite"/>
    </source>
</evidence>
<dbReference type="PANTHER" id="PTHR42790:SF1">
    <property type="entry name" value="AROMATIC AMINO ACID AMINOTRANSFERASE, HYPOTHETICAL (EUROFUNG)"/>
    <property type="match status" value="1"/>
</dbReference>
<comment type="cofactor">
    <cofactor evidence="1">
        <name>pyridoxal 5'-phosphate</name>
        <dbReference type="ChEBI" id="CHEBI:597326"/>
    </cofactor>
</comment>
<dbReference type="InterPro" id="IPR050859">
    <property type="entry name" value="Class-I_PLP-dep_aminotransf"/>
</dbReference>
<evidence type="ECO:0000256" key="2">
    <source>
        <dbReference type="ARBA" id="ARBA00007441"/>
    </source>
</evidence>
<feature type="region of interest" description="Disordered" evidence="6">
    <location>
        <begin position="1"/>
        <end position="25"/>
    </location>
</feature>
<dbReference type="Pfam" id="PF00155">
    <property type="entry name" value="Aminotran_1_2"/>
    <property type="match status" value="1"/>
</dbReference>
<name>A0A4R8QKC4_9PEZI</name>
<dbReference type="InterPro" id="IPR004839">
    <property type="entry name" value="Aminotransferase_I/II_large"/>
</dbReference>
<keyword evidence="5" id="KW-0663">Pyridoxal phosphate</keyword>
<evidence type="ECO:0000313" key="9">
    <source>
        <dbReference type="Proteomes" id="UP000295083"/>
    </source>
</evidence>
<feature type="region of interest" description="Disordered" evidence="6">
    <location>
        <begin position="71"/>
        <end position="92"/>
    </location>
</feature>
<dbReference type="Gene3D" id="3.40.640.10">
    <property type="entry name" value="Type I PLP-dependent aspartate aminotransferase-like (Major domain)"/>
    <property type="match status" value="1"/>
</dbReference>
<comment type="similarity">
    <text evidence="2">Belongs to the class-I pyridoxal-phosphate-dependent aminotransferase family.</text>
</comment>
<evidence type="ECO:0000313" key="8">
    <source>
        <dbReference type="EMBL" id="TDZ34583.1"/>
    </source>
</evidence>
<sequence>MATARMDFSAKRPPRNLSHHFSEVTKRREASKMKDYYKYFQIPGVGNLAGGLPHASLFPFDTLEAQAAKPERWEPSPIPDTATAAGGGGGGGVALPVRSKPSSSSSDVKAARHVTVPGSDATRDPLRRIDVATALQYGTAEGYPPLRSFVRQFVREHLHPNVPYLGGPEVILSCGSTDGFSKTLELLTNTWNPTKDHPRERPHLICEVFVYGQVLTQALPRGVQVAPVEMDDVGMVAYGAGGLDELLAGWDEENGKRPHFLYTVTMGHNPTSGILPVARRKEIYEICSKYDVVIVEDDPYWYLQYPSAAAGEAESRGLPAPPEQPADDWQPEKLSGYRFLDSLTPSFLQIDVDGRVIRLDTFSKTIAPGCRLGWITAQPAVIERLLRITEVSTQQPSGFVQSTVAELVMGEQPAAARSAFAALTSRQKATFEGWQMDGWVRWLEGLRGVYERRMARMSRILDAGAVQLKQSTPRNADIADWGVVSKTRLYEFKWPRGGMFIWLRVRFETHPLWRAEGGRVIPLLDGEKLVLALLIFATQKPFRVAVSPGLMFSATDNIRVERGWAYLRLCFAAESEENVDLCSQRLSEAIHRFWKIKKVEEIEDLIKDLVTSGEREDEDLGNLGAFMGC</sequence>
<evidence type="ECO:0000256" key="5">
    <source>
        <dbReference type="ARBA" id="ARBA00022898"/>
    </source>
</evidence>
<dbReference type="EMBL" id="QAPG01000051">
    <property type="protein sequence ID" value="TDZ34583.1"/>
    <property type="molecule type" value="Genomic_DNA"/>
</dbReference>
<dbReference type="GO" id="GO:0008483">
    <property type="term" value="F:transaminase activity"/>
    <property type="evidence" value="ECO:0007669"/>
    <property type="project" value="UniProtKB-KW"/>
</dbReference>
<dbReference type="GO" id="GO:1901605">
    <property type="term" value="P:alpha-amino acid metabolic process"/>
    <property type="evidence" value="ECO:0007669"/>
    <property type="project" value="TreeGrafter"/>
</dbReference>
<dbReference type="InterPro" id="IPR015421">
    <property type="entry name" value="PyrdxlP-dep_Trfase_major"/>
</dbReference>
<dbReference type="Proteomes" id="UP000295083">
    <property type="component" value="Unassembled WGS sequence"/>
</dbReference>
<keyword evidence="9" id="KW-1185">Reference proteome</keyword>
<evidence type="ECO:0000256" key="3">
    <source>
        <dbReference type="ARBA" id="ARBA00022576"/>
    </source>
</evidence>
<dbReference type="GO" id="GO:0030170">
    <property type="term" value="F:pyridoxal phosphate binding"/>
    <property type="evidence" value="ECO:0007669"/>
    <property type="project" value="InterPro"/>
</dbReference>
<organism evidence="8 9">
    <name type="scientific">Colletotrichum spinosum</name>
    <dbReference type="NCBI Taxonomy" id="1347390"/>
    <lineage>
        <taxon>Eukaryota</taxon>
        <taxon>Fungi</taxon>
        <taxon>Dikarya</taxon>
        <taxon>Ascomycota</taxon>
        <taxon>Pezizomycotina</taxon>
        <taxon>Sordariomycetes</taxon>
        <taxon>Hypocreomycetidae</taxon>
        <taxon>Glomerellales</taxon>
        <taxon>Glomerellaceae</taxon>
        <taxon>Colletotrichum</taxon>
        <taxon>Colletotrichum orbiculare species complex</taxon>
    </lineage>
</organism>
<protein>
    <submittedName>
        <fullName evidence="8">Aromatic amino acid aminotransferase</fullName>
    </submittedName>
</protein>
<evidence type="ECO:0000256" key="4">
    <source>
        <dbReference type="ARBA" id="ARBA00022679"/>
    </source>
</evidence>
<evidence type="ECO:0000259" key="7">
    <source>
        <dbReference type="Pfam" id="PF00155"/>
    </source>
</evidence>
<feature type="domain" description="Aminotransferase class I/classII large" evidence="7">
    <location>
        <begin position="243"/>
        <end position="412"/>
    </location>
</feature>